<protein>
    <submittedName>
        <fullName evidence="1">Uncharacterized protein</fullName>
    </submittedName>
</protein>
<evidence type="ECO:0000313" key="1">
    <source>
        <dbReference type="EMBL" id="CDW30218.1"/>
    </source>
</evidence>
<organism evidence="1">
    <name type="scientific">Lepeophtheirus salmonis</name>
    <name type="common">Salmon louse</name>
    <name type="synonym">Caligus salmonis</name>
    <dbReference type="NCBI Taxonomy" id="72036"/>
    <lineage>
        <taxon>Eukaryota</taxon>
        <taxon>Metazoa</taxon>
        <taxon>Ecdysozoa</taxon>
        <taxon>Arthropoda</taxon>
        <taxon>Crustacea</taxon>
        <taxon>Multicrustacea</taxon>
        <taxon>Hexanauplia</taxon>
        <taxon>Copepoda</taxon>
        <taxon>Siphonostomatoida</taxon>
        <taxon>Caligidae</taxon>
        <taxon>Lepeophtheirus</taxon>
    </lineage>
</organism>
<name>A0A0K2TVY7_LEPSM</name>
<sequence length="33" mass="3917">MYPLIYENNYFKSIASFINLIEGRLKDNIYLCG</sequence>
<proteinExistence type="predicted"/>
<dbReference type="AlphaFoldDB" id="A0A0K2TVY7"/>
<reference evidence="1" key="1">
    <citation type="submission" date="2014-05" db="EMBL/GenBank/DDBJ databases">
        <authorList>
            <person name="Chronopoulou M."/>
        </authorList>
    </citation>
    <scope>NUCLEOTIDE SEQUENCE</scope>
    <source>
        <tissue evidence="1">Whole organism</tissue>
    </source>
</reference>
<accession>A0A0K2TVY7</accession>
<dbReference type="EMBL" id="HACA01012857">
    <property type="protein sequence ID" value="CDW30218.1"/>
    <property type="molecule type" value="Transcribed_RNA"/>
</dbReference>